<evidence type="ECO:0000313" key="2">
    <source>
        <dbReference type="Proteomes" id="UP001652625"/>
    </source>
</evidence>
<dbReference type="RefSeq" id="XP_065656159.1">
    <property type="nucleotide sequence ID" value="XM_065800087.1"/>
</dbReference>
<dbReference type="GeneID" id="100212432"/>
<evidence type="ECO:0000313" key="3">
    <source>
        <dbReference type="RefSeq" id="XP_065656159.1"/>
    </source>
</evidence>
<sequence length="2079" mass="235643">MILVFLVITCFGPTVKGAVVKDHVSCDRDYAKVGCFKEFHNATAHNLLITDKDDQSDAYQGFELDWDKMKESIHSIACRCSQKSQEEGYDFFYIIHWAECWSSKTLGVILDIDKVSQRSSKCFNANFLECDDKHVEECVGGSEEKTNAVYLYKILKGYNSSEPAIDGGLSNWSEYSECSASCGDGIKERERTCTNPIPSGAGKGCVGELSEAVKCNLGKCPAIIEIQSYKVLEPSETLILKEESPLVKGKLIATLKVMNKEYSISFEVKPTSFEKGWKSVIHLTLGNNFVTYGDRNPGVWFHENGLGGLHICSAVSSYRNLCKDTNPIQIDKWSTVKVAQQFSEGSYVYSIYINGENIFSTINTDPRNFENVKVFMADPWYNAQNGFVRNLRIINGNEGKLLVQETQLLRGNLLAVLPKLDLQYIVSFDIKPNSFSKDWRNVLHFTIGSDGTNYGDRVPGVWFNNNGDGSLCIFAPINGNQNKFFITKPVPEKEWSHVEVSQQLENGAYMYTISLNGEKVFSEQNTVPQYFENVEVYTSDPWYPAQDGLIKNLILVNGKKDEPTPIAAIVRPKDSVDQPVQQELKKNKLAATLSRLEKEYTVSFKIKPVSYSQGWKSVIHLTIGQNIGRYGDRTPAAWFHHDGSGKLTIASAINGNSNYYFNTQPLPLNEWSSFQISQYRVNGVYTFVVYLNGHTIHSVQNSKPESFENIKVYLGDPWYDTQPGFIKDLSIINGNVEKLLKDKETHLVQRNLVANIPKFGKIYKVSFDVKPNSFSKGWHNVIHFTVGSDVDKYGDRVPGVWFHNNGDGSLHIAAPINGDINRYFDTAPLPLNNWSHIEISQQLENNIYIYKIQLNGENVFSEVNTQPKSFDNVKVYASDPWYLAQDGLIKNLVIINRQPDEESLQNAVVIGADVVEDTTEHTLVKDNLIAELPSLEKTYSVSFKIKPTLYSQGWKSVIHLTIGQNFGRYGDRTPAVWFLHDGSGRLTIASAINDNANYYFHTEPLQLNKWSSVQISQVRIKEVYTFIVYIDGKVIHSVENTKPQSFKNVKVYTADPWYDTQDASLKDLRVINGNVEKLIEDKETPLVQRNQVAVIPKLEKSFRVYFDVKPKSFSNGWHNVIHFTIGSDINKYGDRVPGVWFHNSGDGSLYIAAPINGNLDRVFKTEPLPLNEWSHVEISQQLESSIYLYAIKLNGEIVFSEENKQPKSFDNVKVYASNPWYAAQDGFIKDLSIVNGKPDDEFLPNVLLITKDYVEMLTEEVLKKNNLVATLPYLEKTYSVSFELMPRSYSQGWKSVIHLTIGQNFGQYGERTPAVWFLHDGSGKLTIASAINGNPNYYFLTDPLPLNQWSNVRISQFRFNGIYTFTVYINGKLIHSIENTKPQSFKNVKVYTADPWYDAQDGSIKDLKIVNGNIEQLIENKETRLVQRNLVAVIPKLEKSYKVYFDVKPNSFSEGWHNVIHFTIGSDVNKYGDRVPGVWFHNSGDGSLYIAAPINGNLDRVFKTEPLSLKKWSHVEISQQLENNIYVYTIKLNGENIFSEENTQPKSFDNVKVFASDPWYPVHDGSIKDLAIVNGKPDDESLSNVVLVTKDLDLATEEMLKKNNLIATLPLLDKAYSVSFNLKPNSYSVGWKSVIHLTIGQNFGQYGERTPAVWFLHDGSGKLTIASAINGNPNYYFLTDPLPLNQWSNVRISQFRFNGIYTFTVYINGKLIHSIENTKPQSFKNVKVYTADPWYDEQDGFIKDLRIINGNIEQLIEDKETPLVQNNLVAVIPRLEKIFKVYFEVKPKSFSEGWRNVIHFTIGSDVSKYGDRVPGVWFHNSGDGSLYIAAPINGILDRVFKTEPLPLKEWSHIEISQQFVSDIYLFSVSLNGINIFSEQNNQPETFENVKVFASDPWYSVQDGSIKNLFIVNGELDANVSDTQVISKYSDSKWNLLKKGACFEGKNDQPAEVPINRNGAIVKVKLVHQTGRVKCADFFIGSNFGCFNDQTLFSVFICNKNKKVLFPSSRKPLTFPDNRNYIYPGYLPTDKEVIFTNYDDPSYFNEGDSIYIWNNEDLYNAGEVDNVGRACVDVYVSFAN</sequence>
<reference evidence="3" key="1">
    <citation type="submission" date="2025-08" db="UniProtKB">
        <authorList>
            <consortium name="RefSeq"/>
        </authorList>
    </citation>
    <scope>IDENTIFICATION</scope>
</reference>
<dbReference type="Pfam" id="PF00090">
    <property type="entry name" value="TSP_1"/>
    <property type="match status" value="1"/>
</dbReference>
<accession>A0ABM4C3M4</accession>
<feature type="signal peptide" evidence="1">
    <location>
        <begin position="1"/>
        <end position="17"/>
    </location>
</feature>
<dbReference type="PANTHER" id="PTHR16311">
    <property type="entry name" value="THROMBOSPONDIN TYPE I DOMAIN-CONTAINING 1"/>
    <property type="match status" value="1"/>
</dbReference>
<dbReference type="PANTHER" id="PTHR16311:SF3">
    <property type="entry name" value="THROMBOSPONDIN TYPE-1 DOMAIN-CONTAINING PROTEIN 1"/>
    <property type="match status" value="1"/>
</dbReference>
<protein>
    <submittedName>
        <fullName evidence="3">Uncharacterized protein LOC100212432 isoform X3</fullName>
    </submittedName>
</protein>
<dbReference type="Pfam" id="PF13385">
    <property type="entry name" value="Laminin_G_3"/>
    <property type="match status" value="2"/>
</dbReference>
<keyword evidence="1" id="KW-0732">Signal</keyword>
<dbReference type="InterPro" id="IPR013320">
    <property type="entry name" value="ConA-like_dom_sf"/>
</dbReference>
<dbReference type="InterPro" id="IPR036383">
    <property type="entry name" value="TSP1_rpt_sf"/>
</dbReference>
<keyword evidence="2" id="KW-1185">Reference proteome</keyword>
<proteinExistence type="predicted"/>
<dbReference type="InterPro" id="IPR000884">
    <property type="entry name" value="TSP1_rpt"/>
</dbReference>
<feature type="chain" id="PRO_5046613517" evidence="1">
    <location>
        <begin position="18"/>
        <end position="2079"/>
    </location>
</feature>
<dbReference type="Proteomes" id="UP001652625">
    <property type="component" value="Chromosome 06"/>
</dbReference>
<name>A0ABM4C3M4_HYDVU</name>
<dbReference type="SUPFAM" id="SSF82895">
    <property type="entry name" value="TSP-1 type 1 repeat"/>
    <property type="match status" value="1"/>
</dbReference>
<dbReference type="SUPFAM" id="SSF49899">
    <property type="entry name" value="Concanavalin A-like lectins/glucanases"/>
    <property type="match status" value="6"/>
</dbReference>
<dbReference type="SMART" id="SM00209">
    <property type="entry name" value="TSP1"/>
    <property type="match status" value="1"/>
</dbReference>
<gene>
    <name evidence="3" type="primary">LOC100212432</name>
</gene>
<dbReference type="Gene3D" id="2.20.100.10">
    <property type="entry name" value="Thrombospondin type-1 (TSP1) repeat"/>
    <property type="match status" value="1"/>
</dbReference>
<dbReference type="InterPro" id="IPR038877">
    <property type="entry name" value="THSD1"/>
</dbReference>
<evidence type="ECO:0000256" key="1">
    <source>
        <dbReference type="SAM" id="SignalP"/>
    </source>
</evidence>
<organism evidence="2 3">
    <name type="scientific">Hydra vulgaris</name>
    <name type="common">Hydra</name>
    <name type="synonym">Hydra attenuata</name>
    <dbReference type="NCBI Taxonomy" id="6087"/>
    <lineage>
        <taxon>Eukaryota</taxon>
        <taxon>Metazoa</taxon>
        <taxon>Cnidaria</taxon>
        <taxon>Hydrozoa</taxon>
        <taxon>Hydroidolina</taxon>
        <taxon>Anthoathecata</taxon>
        <taxon>Aplanulata</taxon>
        <taxon>Hydridae</taxon>
        <taxon>Hydra</taxon>
    </lineage>
</organism>
<dbReference type="PROSITE" id="PS50092">
    <property type="entry name" value="TSP1"/>
    <property type="match status" value="1"/>
</dbReference>